<dbReference type="InterPro" id="IPR050545">
    <property type="entry name" value="Mycobact_MmpL"/>
</dbReference>
<dbReference type="InterPro" id="IPR004869">
    <property type="entry name" value="MMPL_dom"/>
</dbReference>
<evidence type="ECO:0000256" key="6">
    <source>
        <dbReference type="SAM" id="Phobius"/>
    </source>
</evidence>
<evidence type="ECO:0000256" key="1">
    <source>
        <dbReference type="ARBA" id="ARBA00004651"/>
    </source>
</evidence>
<keyword evidence="2" id="KW-1003">Cell membrane</keyword>
<name>A0ABW4KHJ1_9BACI</name>
<dbReference type="Gene3D" id="1.20.1640.10">
    <property type="entry name" value="Multidrug efflux transporter AcrB transmembrane domain"/>
    <property type="match status" value="2"/>
</dbReference>
<feature type="transmembrane region" description="Helical" evidence="6">
    <location>
        <begin position="331"/>
        <end position="352"/>
    </location>
</feature>
<dbReference type="Proteomes" id="UP001597301">
    <property type="component" value="Unassembled WGS sequence"/>
</dbReference>
<feature type="transmembrane region" description="Helical" evidence="6">
    <location>
        <begin position="21"/>
        <end position="42"/>
    </location>
</feature>
<protein>
    <submittedName>
        <fullName evidence="8">RND family transporter</fullName>
    </submittedName>
</protein>
<dbReference type="EMBL" id="JBHUEO010000036">
    <property type="protein sequence ID" value="MFD1707525.1"/>
    <property type="molecule type" value="Genomic_DNA"/>
</dbReference>
<proteinExistence type="predicted"/>
<feature type="transmembrane region" description="Helical" evidence="6">
    <location>
        <begin position="113"/>
        <end position="133"/>
    </location>
</feature>
<evidence type="ECO:0000256" key="2">
    <source>
        <dbReference type="ARBA" id="ARBA00022475"/>
    </source>
</evidence>
<feature type="transmembrane region" description="Helical" evidence="6">
    <location>
        <begin position="433"/>
        <end position="457"/>
    </location>
</feature>
<keyword evidence="3 6" id="KW-0812">Transmembrane</keyword>
<dbReference type="SUPFAM" id="SSF82866">
    <property type="entry name" value="Multidrug efflux transporter AcrB transmembrane domain"/>
    <property type="match status" value="2"/>
</dbReference>
<evidence type="ECO:0000313" key="8">
    <source>
        <dbReference type="EMBL" id="MFD1707525.1"/>
    </source>
</evidence>
<organism evidence="8 9">
    <name type="scientific">Siminovitchia sediminis</name>
    <dbReference type="NCBI Taxonomy" id="1274353"/>
    <lineage>
        <taxon>Bacteria</taxon>
        <taxon>Bacillati</taxon>
        <taxon>Bacillota</taxon>
        <taxon>Bacilli</taxon>
        <taxon>Bacillales</taxon>
        <taxon>Bacillaceae</taxon>
        <taxon>Siminovitchia</taxon>
    </lineage>
</organism>
<evidence type="ECO:0000256" key="5">
    <source>
        <dbReference type="ARBA" id="ARBA00023136"/>
    </source>
</evidence>
<keyword evidence="9" id="KW-1185">Reference proteome</keyword>
<feature type="domain" description="SSD" evidence="7">
    <location>
        <begin position="1"/>
        <end position="76"/>
    </location>
</feature>
<sequence>MTSLNNDKDKAKVSLYKTIKKMVPAIFTAMVATVLGFIALSTSPVPMIQDFGNMLTVGMVISFLLALFFLLPILFARDHFFTPKTKNKTNKPKKPKRMVVIDRFLEWFTQKTIVFRWGIIIIAFAAAAFGISVDLDADVETDVETFMPQDSQELADIHKLRDILGTTDQVSLVYRGDDVLTDESLEWVGKMTESLPEEFPDVVVETKSITGILKRMNDHGLPSGREARDQIADMPEGQTKLFINEDHSKGVITVGIKHLEASDLEKFLGDLELYLNDHDIASLDTTITGKSVLDVEMIDGLAGGRYQMTLLGAAFVFLGLLLLYRHPVKAFIPLLPILLIVGWSGAIMYFLGINYTPLTATLGALIIGIGTEFTILIMERYFEEREKGHPKENAMQITNKTIGKAIFATALANIGGFSALVASDFVILSDFGLMTLINISLALFSTIVVLPTILIVLDRYVKMKQTT</sequence>
<comment type="subcellular location">
    <subcellularLocation>
        <location evidence="1">Cell membrane</location>
        <topology evidence="1">Multi-pass membrane protein</topology>
    </subcellularLocation>
</comment>
<dbReference type="PANTHER" id="PTHR33406:SF13">
    <property type="entry name" value="MEMBRANE PROTEIN YDFJ"/>
    <property type="match status" value="1"/>
</dbReference>
<comment type="caution">
    <text evidence="8">The sequence shown here is derived from an EMBL/GenBank/DDBJ whole genome shotgun (WGS) entry which is preliminary data.</text>
</comment>
<feature type="transmembrane region" description="Helical" evidence="6">
    <location>
        <begin position="405"/>
        <end position="427"/>
    </location>
</feature>
<dbReference type="PROSITE" id="PS50156">
    <property type="entry name" value="SSD"/>
    <property type="match status" value="2"/>
</dbReference>
<dbReference type="PANTHER" id="PTHR33406">
    <property type="entry name" value="MEMBRANE PROTEIN MJ1562-RELATED"/>
    <property type="match status" value="1"/>
</dbReference>
<evidence type="ECO:0000256" key="4">
    <source>
        <dbReference type="ARBA" id="ARBA00022989"/>
    </source>
</evidence>
<reference evidence="9" key="1">
    <citation type="journal article" date="2019" name="Int. J. Syst. Evol. Microbiol.">
        <title>The Global Catalogue of Microorganisms (GCM) 10K type strain sequencing project: providing services to taxonomists for standard genome sequencing and annotation.</title>
        <authorList>
            <consortium name="The Broad Institute Genomics Platform"/>
            <consortium name="The Broad Institute Genome Sequencing Center for Infectious Disease"/>
            <person name="Wu L."/>
            <person name="Ma J."/>
        </authorList>
    </citation>
    <scope>NUCLEOTIDE SEQUENCE [LARGE SCALE GENOMIC DNA]</scope>
    <source>
        <strain evidence="9">CGMCC 1.12295</strain>
    </source>
</reference>
<keyword evidence="5 6" id="KW-0472">Membrane</keyword>
<dbReference type="InterPro" id="IPR000731">
    <property type="entry name" value="SSD"/>
</dbReference>
<feature type="transmembrane region" description="Helical" evidence="6">
    <location>
        <begin position="54"/>
        <end position="76"/>
    </location>
</feature>
<accession>A0ABW4KHJ1</accession>
<evidence type="ECO:0000256" key="3">
    <source>
        <dbReference type="ARBA" id="ARBA00022692"/>
    </source>
</evidence>
<gene>
    <name evidence="8" type="ORF">ACFSCZ_12405</name>
</gene>
<evidence type="ECO:0000313" key="9">
    <source>
        <dbReference type="Proteomes" id="UP001597301"/>
    </source>
</evidence>
<feature type="transmembrane region" description="Helical" evidence="6">
    <location>
        <begin position="358"/>
        <end position="378"/>
    </location>
</feature>
<keyword evidence="4 6" id="KW-1133">Transmembrane helix</keyword>
<dbReference type="Pfam" id="PF03176">
    <property type="entry name" value="MMPL"/>
    <property type="match status" value="2"/>
</dbReference>
<feature type="domain" description="SSD" evidence="7">
    <location>
        <begin position="330"/>
        <end position="456"/>
    </location>
</feature>
<feature type="transmembrane region" description="Helical" evidence="6">
    <location>
        <begin position="306"/>
        <end position="324"/>
    </location>
</feature>
<evidence type="ECO:0000259" key="7">
    <source>
        <dbReference type="PROSITE" id="PS50156"/>
    </source>
</evidence>
<dbReference type="RefSeq" id="WP_126430612.1">
    <property type="nucleotide sequence ID" value="NZ_JBHUEO010000036.1"/>
</dbReference>